<keyword evidence="2 4" id="KW-0378">Hydrolase</keyword>
<dbReference type="EMBL" id="CP048286">
    <property type="protein sequence ID" value="QHW30325.1"/>
    <property type="molecule type" value="Genomic_DNA"/>
</dbReference>
<dbReference type="GO" id="GO:0009253">
    <property type="term" value="P:peptidoglycan catabolic process"/>
    <property type="evidence" value="ECO:0007669"/>
    <property type="project" value="InterPro"/>
</dbReference>
<dbReference type="Gene3D" id="3.20.20.80">
    <property type="entry name" value="Glycosidases"/>
    <property type="match status" value="1"/>
</dbReference>
<accession>A0A6C0NVU8</accession>
<dbReference type="PANTHER" id="PTHR34135:SF2">
    <property type="entry name" value="LYSOZYME"/>
    <property type="match status" value="1"/>
</dbReference>
<keyword evidence="5" id="KW-1185">Reference proteome</keyword>
<dbReference type="InterPro" id="IPR018077">
    <property type="entry name" value="Glyco_hydro_fam25_subgr"/>
</dbReference>
<dbReference type="CDD" id="cd00599">
    <property type="entry name" value="GH25_muramidase"/>
    <property type="match status" value="1"/>
</dbReference>
<organism evidence="4 5">
    <name type="scientific">Paenibacillus rhizovicinus</name>
    <dbReference type="NCBI Taxonomy" id="2704463"/>
    <lineage>
        <taxon>Bacteria</taxon>
        <taxon>Bacillati</taxon>
        <taxon>Bacillota</taxon>
        <taxon>Bacilli</taxon>
        <taxon>Bacillales</taxon>
        <taxon>Paenibacillaceae</taxon>
        <taxon>Paenibacillus</taxon>
    </lineage>
</organism>
<dbReference type="GO" id="GO:0016998">
    <property type="term" value="P:cell wall macromolecule catabolic process"/>
    <property type="evidence" value="ECO:0007669"/>
    <property type="project" value="InterPro"/>
</dbReference>
<dbReference type="AlphaFoldDB" id="A0A6C0NVU8"/>
<protein>
    <submittedName>
        <fullName evidence="4">Glycoside hydrolase</fullName>
    </submittedName>
</protein>
<dbReference type="GO" id="GO:0016052">
    <property type="term" value="P:carbohydrate catabolic process"/>
    <property type="evidence" value="ECO:0007669"/>
    <property type="project" value="TreeGrafter"/>
</dbReference>
<dbReference type="KEGG" id="prz:GZH47_05350"/>
<evidence type="ECO:0000256" key="1">
    <source>
        <dbReference type="ARBA" id="ARBA00010646"/>
    </source>
</evidence>
<dbReference type="GO" id="GO:0003796">
    <property type="term" value="F:lysozyme activity"/>
    <property type="evidence" value="ECO:0007669"/>
    <property type="project" value="InterPro"/>
</dbReference>
<gene>
    <name evidence="4" type="ORF">GZH47_05350</name>
</gene>
<dbReference type="RefSeq" id="WP_162639054.1">
    <property type="nucleotide sequence ID" value="NZ_CP048286.1"/>
</dbReference>
<evidence type="ECO:0000313" key="5">
    <source>
        <dbReference type="Proteomes" id="UP000479114"/>
    </source>
</evidence>
<keyword evidence="3" id="KW-0326">Glycosidase</keyword>
<dbReference type="PROSITE" id="PS51904">
    <property type="entry name" value="GLYCOSYL_HYDROL_F25_2"/>
    <property type="match status" value="1"/>
</dbReference>
<evidence type="ECO:0000256" key="3">
    <source>
        <dbReference type="ARBA" id="ARBA00023295"/>
    </source>
</evidence>
<dbReference type="PANTHER" id="PTHR34135">
    <property type="entry name" value="LYSOZYME"/>
    <property type="match status" value="1"/>
</dbReference>
<comment type="similarity">
    <text evidence="1">Belongs to the glycosyl hydrolase 25 family.</text>
</comment>
<dbReference type="SUPFAM" id="SSF51445">
    <property type="entry name" value="(Trans)glycosidases"/>
    <property type="match status" value="1"/>
</dbReference>
<dbReference type="SMART" id="SM00641">
    <property type="entry name" value="Glyco_25"/>
    <property type="match status" value="1"/>
</dbReference>
<evidence type="ECO:0000313" key="4">
    <source>
        <dbReference type="EMBL" id="QHW30325.1"/>
    </source>
</evidence>
<dbReference type="InterPro" id="IPR017853">
    <property type="entry name" value="GH"/>
</dbReference>
<dbReference type="Proteomes" id="UP000479114">
    <property type="component" value="Chromosome"/>
</dbReference>
<proteinExistence type="inferred from homology"/>
<evidence type="ECO:0000256" key="2">
    <source>
        <dbReference type="ARBA" id="ARBA00022801"/>
    </source>
</evidence>
<dbReference type="InterPro" id="IPR002053">
    <property type="entry name" value="Glyco_hydro_25"/>
</dbReference>
<reference evidence="4 5" key="1">
    <citation type="submission" date="2020-02" db="EMBL/GenBank/DDBJ databases">
        <title>Paenibacillus sp. nov., isolated from rhizosphere soil of tomato.</title>
        <authorList>
            <person name="Weon H.-Y."/>
            <person name="Lee S.A."/>
        </authorList>
    </citation>
    <scope>NUCLEOTIDE SEQUENCE [LARGE SCALE GENOMIC DNA]</scope>
    <source>
        <strain evidence="4 5">14171R-81</strain>
    </source>
</reference>
<name>A0A6C0NVU8_9BACL</name>
<sequence length="310" mass="33554">MQARSAGNVKVIDVSHHQGAIDWAKVKADGVVGAMVKATEGGGSYVDPTFAANAAGAVKAGLPVGYYHYARPELNSAAQEAAHFADKVKGMKADFPHALDVEGKASRLGGAALTAWCVAWLKAVEQLTSHPVMIYTGASFAKSYLGKSLEQWPLWVAHYEVDQPMDNNTWSAWAIFQYSSEEKVDGIKGNVDMNAMEKAFYDKYVHPVVVPAIPKPTGIDTIKVVVNDKLAAYGRMIDGHVYLPLRLLGDALGVDVEWRAAEASPYVGGKIVPYYKLIDGKTYIGVRVAAEMLGGKASWDNGTKKVYLYK</sequence>
<dbReference type="Pfam" id="PF01183">
    <property type="entry name" value="Glyco_hydro_25"/>
    <property type="match status" value="1"/>
</dbReference>